<reference evidence="5" key="1">
    <citation type="submission" date="2020-10" db="EMBL/GenBank/DDBJ databases">
        <title>Sequencing the genomes of 1000 actinobacteria strains.</title>
        <authorList>
            <person name="Klenk H.-P."/>
        </authorList>
    </citation>
    <scope>NUCLEOTIDE SEQUENCE</scope>
    <source>
        <strain evidence="5">DSM 46832</strain>
    </source>
</reference>
<dbReference type="Proteomes" id="UP000649753">
    <property type="component" value="Unassembled WGS sequence"/>
</dbReference>
<keyword evidence="2 5" id="KW-0378">Hydrolase</keyword>
<sequence length="483" mass="49402">MPTDSGLRRLVLGTMLAAFPGTTPPDWARELTAEGLAGHTLFGRNVDHPDQIAAATAALREARPDVLVAIDEEGGDVTRLAHATGSPYPGNAALGAVHDLALTRRVYHAIGNELAAVGVNVNLAPTVDVNTADDNPIIGTRAFGADPLRVAAHAGAAVEGLQAAGVAACAKHFPGHGATVADSHLELPTVDVPLSVLRDRDLPPFAAAIAAGAKAIMTAHIRVPALTGEAPATFSRAVLVDLLRGEYGFTGVVLTDALEMKGAADAAGGIGPAAVRALAGGADLLCIGAQVDAELVETVVAEIIAALRDGRLDLSRVEQAAERTAALAAWTRAAAPVRATGTDLGYAAARRAVQVEGILTGLDAPLVVQLFAASTIAEGRVPWGLGPHLGGAEQLRVVAAETDAETLRSRAAGRPIVLVGRHLHRLPGGPELVESLAGSHPVTVVEMGWPSRWRPIGVRAFVTTYGASHANGRAAAELLGLTA</sequence>
<dbReference type="InterPro" id="IPR017853">
    <property type="entry name" value="GH"/>
</dbReference>
<evidence type="ECO:0000313" key="5">
    <source>
        <dbReference type="EMBL" id="MBE1487600.1"/>
    </source>
</evidence>
<dbReference type="GO" id="GO:0009254">
    <property type="term" value="P:peptidoglycan turnover"/>
    <property type="evidence" value="ECO:0007669"/>
    <property type="project" value="TreeGrafter"/>
</dbReference>
<dbReference type="Gene3D" id="3.20.20.300">
    <property type="entry name" value="Glycoside hydrolase, family 3, N-terminal domain"/>
    <property type="match status" value="1"/>
</dbReference>
<dbReference type="RefSeq" id="WP_192767417.1">
    <property type="nucleotide sequence ID" value="NZ_JADBEB010000001.1"/>
</dbReference>
<dbReference type="PANTHER" id="PTHR30480">
    <property type="entry name" value="BETA-HEXOSAMINIDASE-RELATED"/>
    <property type="match status" value="1"/>
</dbReference>
<dbReference type="AlphaFoldDB" id="A0A927MAP9"/>
<gene>
    <name evidence="5" type="ORF">H4W31_003238</name>
</gene>
<dbReference type="GO" id="GO:0004563">
    <property type="term" value="F:beta-N-acetylhexosaminidase activity"/>
    <property type="evidence" value="ECO:0007669"/>
    <property type="project" value="UniProtKB-EC"/>
</dbReference>
<protein>
    <submittedName>
        <fullName evidence="5">Beta-N-acetylhexosaminidase</fullName>
        <ecNumber evidence="5">3.2.1.52</ecNumber>
    </submittedName>
</protein>
<keyword evidence="6" id="KW-1185">Reference proteome</keyword>
<comment type="caution">
    <text evidence="5">The sequence shown here is derived from an EMBL/GenBank/DDBJ whole genome shotgun (WGS) entry which is preliminary data.</text>
</comment>
<dbReference type="PANTHER" id="PTHR30480:SF16">
    <property type="entry name" value="GLYCOSIDE HYDROLASE FAMILY 3 DOMAIN PROTEIN"/>
    <property type="match status" value="1"/>
</dbReference>
<accession>A0A927MAP9</accession>
<dbReference type="EC" id="3.2.1.52" evidence="5"/>
<evidence type="ECO:0000259" key="4">
    <source>
        <dbReference type="Pfam" id="PF00933"/>
    </source>
</evidence>
<dbReference type="PRINTS" id="PR00133">
    <property type="entry name" value="GLHYDRLASE3"/>
</dbReference>
<dbReference type="Pfam" id="PF00933">
    <property type="entry name" value="Glyco_hydro_3"/>
    <property type="match status" value="1"/>
</dbReference>
<organism evidence="5 6">
    <name type="scientific">Plantactinospora soyae</name>
    <dbReference type="NCBI Taxonomy" id="1544732"/>
    <lineage>
        <taxon>Bacteria</taxon>
        <taxon>Bacillati</taxon>
        <taxon>Actinomycetota</taxon>
        <taxon>Actinomycetes</taxon>
        <taxon>Micromonosporales</taxon>
        <taxon>Micromonosporaceae</taxon>
        <taxon>Plantactinospora</taxon>
    </lineage>
</organism>
<dbReference type="InterPro" id="IPR001764">
    <property type="entry name" value="Glyco_hydro_3_N"/>
</dbReference>
<comment type="similarity">
    <text evidence="1">Belongs to the glycosyl hydrolase 3 family.</text>
</comment>
<dbReference type="EMBL" id="JADBEB010000001">
    <property type="protein sequence ID" value="MBE1487600.1"/>
    <property type="molecule type" value="Genomic_DNA"/>
</dbReference>
<dbReference type="InterPro" id="IPR036962">
    <property type="entry name" value="Glyco_hydro_3_N_sf"/>
</dbReference>
<keyword evidence="3 5" id="KW-0326">Glycosidase</keyword>
<evidence type="ECO:0000256" key="3">
    <source>
        <dbReference type="ARBA" id="ARBA00023295"/>
    </source>
</evidence>
<evidence type="ECO:0000313" key="6">
    <source>
        <dbReference type="Proteomes" id="UP000649753"/>
    </source>
</evidence>
<dbReference type="GO" id="GO:0005975">
    <property type="term" value="P:carbohydrate metabolic process"/>
    <property type="evidence" value="ECO:0007669"/>
    <property type="project" value="InterPro"/>
</dbReference>
<dbReference type="SUPFAM" id="SSF51445">
    <property type="entry name" value="(Trans)glycosidases"/>
    <property type="match status" value="1"/>
</dbReference>
<proteinExistence type="inferred from homology"/>
<evidence type="ECO:0000256" key="2">
    <source>
        <dbReference type="ARBA" id="ARBA00022801"/>
    </source>
</evidence>
<feature type="domain" description="Glycoside hydrolase family 3 N-terminal" evidence="4">
    <location>
        <begin position="29"/>
        <end position="325"/>
    </location>
</feature>
<name>A0A927MAP9_9ACTN</name>
<evidence type="ECO:0000256" key="1">
    <source>
        <dbReference type="ARBA" id="ARBA00005336"/>
    </source>
</evidence>
<dbReference type="InterPro" id="IPR050226">
    <property type="entry name" value="NagZ_Beta-hexosaminidase"/>
</dbReference>